<feature type="transmembrane region" description="Helical" evidence="6">
    <location>
        <begin position="262"/>
        <end position="280"/>
    </location>
</feature>
<dbReference type="Gene3D" id="1.20.1530.20">
    <property type="match status" value="1"/>
</dbReference>
<feature type="transmembrane region" description="Helical" evidence="6">
    <location>
        <begin position="194"/>
        <end position="218"/>
    </location>
</feature>
<feature type="transmembrane region" description="Helical" evidence="6">
    <location>
        <begin position="230"/>
        <end position="250"/>
    </location>
</feature>
<feature type="transmembrane region" description="Helical" evidence="6">
    <location>
        <begin position="69"/>
        <end position="88"/>
    </location>
</feature>
<evidence type="ECO:0000256" key="6">
    <source>
        <dbReference type="SAM" id="Phobius"/>
    </source>
</evidence>
<feature type="compositionally biased region" description="Low complexity" evidence="5">
    <location>
        <begin position="289"/>
        <end position="309"/>
    </location>
</feature>
<evidence type="ECO:0000256" key="3">
    <source>
        <dbReference type="ARBA" id="ARBA00022989"/>
    </source>
</evidence>
<dbReference type="Pfam" id="PF01758">
    <property type="entry name" value="SBF"/>
    <property type="match status" value="1"/>
</dbReference>
<evidence type="ECO:0000313" key="7">
    <source>
        <dbReference type="EMBL" id="MFC4726609.1"/>
    </source>
</evidence>
<keyword evidence="8" id="KW-1185">Reference proteome</keyword>
<dbReference type="InterPro" id="IPR002657">
    <property type="entry name" value="BilAc:Na_symport/Acr3"/>
</dbReference>
<dbReference type="InterPro" id="IPR038770">
    <property type="entry name" value="Na+/solute_symporter_sf"/>
</dbReference>
<evidence type="ECO:0000256" key="1">
    <source>
        <dbReference type="ARBA" id="ARBA00004141"/>
    </source>
</evidence>
<protein>
    <submittedName>
        <fullName evidence="7">Bile acid:sodium symporter family protein</fullName>
    </submittedName>
</protein>
<sequence length="317" mass="32438">MQATLLTTVLLPLALGVIMLGLGLGLAGEDFRRIARYPRAVLVGLALQVLVLPWAAFALALLFGLPPALAVGLMLLAASPGGATANIYSHLARGDVALNITLTAINSLLCLVTLPIVLNLALGYFMGSGQYVPPPVSKVVEVALVIVLPVALGMGLRRLAPGFAARAERPIRVASVLVLALLIVAAVAQSWQVLLAHVAAVGLACLLFNLVSMGVGYGAPRALRLPRGQAIAISMEIGIHNGTLAIFIALNVLQDAAMSVPAAVYSLLMFFTAAAFALWLNRRGAGAAAPTAPVGGHARLRTSGSGSAPVPAPPAGE</sequence>
<organism evidence="7 8">
    <name type="scientific">Coralloluteibacterium thermophilum</name>
    <dbReference type="NCBI Taxonomy" id="2707049"/>
    <lineage>
        <taxon>Bacteria</taxon>
        <taxon>Pseudomonadati</taxon>
        <taxon>Pseudomonadota</taxon>
        <taxon>Gammaproteobacteria</taxon>
        <taxon>Lysobacterales</taxon>
        <taxon>Lysobacteraceae</taxon>
        <taxon>Coralloluteibacterium</taxon>
    </lineage>
</organism>
<dbReference type="PANTHER" id="PTHR10361:SF24">
    <property type="entry name" value="P3 PROTEIN"/>
    <property type="match status" value="1"/>
</dbReference>
<keyword evidence="4 6" id="KW-0472">Membrane</keyword>
<dbReference type="PANTHER" id="PTHR10361">
    <property type="entry name" value="SODIUM-BILE ACID COTRANSPORTER"/>
    <property type="match status" value="1"/>
</dbReference>
<name>A0ABV9NGM0_9GAMM</name>
<dbReference type="EMBL" id="JBHSGG010000001">
    <property type="protein sequence ID" value="MFC4726609.1"/>
    <property type="molecule type" value="Genomic_DNA"/>
</dbReference>
<comment type="caution">
    <text evidence="7">The sequence shown here is derived from an EMBL/GenBank/DDBJ whole genome shotgun (WGS) entry which is preliminary data.</text>
</comment>
<feature type="transmembrane region" description="Helical" evidence="6">
    <location>
        <begin position="171"/>
        <end position="188"/>
    </location>
</feature>
<evidence type="ECO:0000256" key="2">
    <source>
        <dbReference type="ARBA" id="ARBA00022692"/>
    </source>
</evidence>
<dbReference type="InterPro" id="IPR004710">
    <property type="entry name" value="Bilac:Na_transpt"/>
</dbReference>
<evidence type="ECO:0000313" key="8">
    <source>
        <dbReference type="Proteomes" id="UP001595892"/>
    </source>
</evidence>
<feature type="transmembrane region" description="Helical" evidence="6">
    <location>
        <begin position="100"/>
        <end position="127"/>
    </location>
</feature>
<feature type="region of interest" description="Disordered" evidence="5">
    <location>
        <begin position="289"/>
        <end position="317"/>
    </location>
</feature>
<evidence type="ECO:0000256" key="4">
    <source>
        <dbReference type="ARBA" id="ARBA00023136"/>
    </source>
</evidence>
<dbReference type="Proteomes" id="UP001595892">
    <property type="component" value="Unassembled WGS sequence"/>
</dbReference>
<proteinExistence type="predicted"/>
<keyword evidence="3 6" id="KW-1133">Transmembrane helix</keyword>
<keyword evidence="2 6" id="KW-0812">Transmembrane</keyword>
<accession>A0ABV9NGM0</accession>
<comment type="subcellular location">
    <subcellularLocation>
        <location evidence="1">Membrane</location>
        <topology evidence="1">Multi-pass membrane protein</topology>
    </subcellularLocation>
</comment>
<feature type="transmembrane region" description="Helical" evidence="6">
    <location>
        <begin position="139"/>
        <end position="159"/>
    </location>
</feature>
<gene>
    <name evidence="7" type="ORF">ACFO3Q_00260</name>
</gene>
<feature type="transmembrane region" description="Helical" evidence="6">
    <location>
        <begin position="40"/>
        <end position="63"/>
    </location>
</feature>
<dbReference type="RefSeq" id="WP_377002499.1">
    <property type="nucleotide sequence ID" value="NZ_JBHSGG010000001.1"/>
</dbReference>
<reference evidence="8" key="1">
    <citation type="journal article" date="2019" name="Int. J. Syst. Evol. Microbiol.">
        <title>The Global Catalogue of Microorganisms (GCM) 10K type strain sequencing project: providing services to taxonomists for standard genome sequencing and annotation.</title>
        <authorList>
            <consortium name="The Broad Institute Genomics Platform"/>
            <consortium name="The Broad Institute Genome Sequencing Center for Infectious Disease"/>
            <person name="Wu L."/>
            <person name="Ma J."/>
        </authorList>
    </citation>
    <scope>NUCLEOTIDE SEQUENCE [LARGE SCALE GENOMIC DNA]</scope>
    <source>
        <strain evidence="8">CGMCC 1.13574</strain>
    </source>
</reference>
<evidence type="ECO:0000256" key="5">
    <source>
        <dbReference type="SAM" id="MobiDB-lite"/>
    </source>
</evidence>
<feature type="transmembrane region" description="Helical" evidence="6">
    <location>
        <begin position="6"/>
        <end position="28"/>
    </location>
</feature>